<evidence type="ECO:0000259" key="9">
    <source>
        <dbReference type="Pfam" id="PF01425"/>
    </source>
</evidence>
<evidence type="ECO:0000313" key="11">
    <source>
        <dbReference type="Proteomes" id="UP000318582"/>
    </source>
</evidence>
<dbReference type="STRING" id="109895.A0A507E287"/>
<dbReference type="InterPro" id="IPR036928">
    <property type="entry name" value="AS_sf"/>
</dbReference>
<feature type="compositionally biased region" description="Polar residues" evidence="8">
    <location>
        <begin position="441"/>
        <end position="462"/>
    </location>
</feature>
<evidence type="ECO:0000313" key="10">
    <source>
        <dbReference type="EMBL" id="TPX57477.1"/>
    </source>
</evidence>
<evidence type="ECO:0000256" key="8">
    <source>
        <dbReference type="SAM" id="MobiDB-lite"/>
    </source>
</evidence>
<keyword evidence="2 7" id="KW-0436">Ligase</keyword>
<dbReference type="GO" id="GO:0070681">
    <property type="term" value="P:glutaminyl-tRNAGln biosynthesis via transamidation"/>
    <property type="evidence" value="ECO:0007669"/>
    <property type="project" value="UniProtKB-UniRule"/>
</dbReference>
<dbReference type="InterPro" id="IPR004412">
    <property type="entry name" value="GatA"/>
</dbReference>
<dbReference type="PANTHER" id="PTHR11895:SF7">
    <property type="entry name" value="GLUTAMYL-TRNA(GLN) AMIDOTRANSFERASE SUBUNIT A, MITOCHONDRIAL"/>
    <property type="match status" value="1"/>
</dbReference>
<evidence type="ECO:0000256" key="2">
    <source>
        <dbReference type="ARBA" id="ARBA00022598"/>
    </source>
</evidence>
<evidence type="ECO:0000256" key="6">
    <source>
        <dbReference type="ARBA" id="ARBA00047407"/>
    </source>
</evidence>
<evidence type="ECO:0000256" key="3">
    <source>
        <dbReference type="ARBA" id="ARBA00022741"/>
    </source>
</evidence>
<keyword evidence="7" id="KW-0496">Mitochondrion</keyword>
<dbReference type="PROSITE" id="PS00571">
    <property type="entry name" value="AMIDASES"/>
    <property type="match status" value="1"/>
</dbReference>
<dbReference type="InterPro" id="IPR023631">
    <property type="entry name" value="Amidase_dom"/>
</dbReference>
<comment type="caution">
    <text evidence="10">The sequence shown here is derived from an EMBL/GenBank/DDBJ whole genome shotgun (WGS) entry which is preliminary data.</text>
</comment>
<dbReference type="Pfam" id="PF01425">
    <property type="entry name" value="Amidase"/>
    <property type="match status" value="1"/>
</dbReference>
<accession>A0A507E287</accession>
<feature type="active site" description="Charge relay system" evidence="7">
    <location>
        <position position="192"/>
    </location>
</feature>
<dbReference type="AlphaFoldDB" id="A0A507E287"/>
<keyword evidence="5 7" id="KW-0648">Protein biosynthesis</keyword>
<evidence type="ECO:0000256" key="4">
    <source>
        <dbReference type="ARBA" id="ARBA00022840"/>
    </source>
</evidence>
<gene>
    <name evidence="10" type="ORF">PhCBS80983_g03814</name>
</gene>
<proteinExistence type="inferred from homology"/>
<evidence type="ECO:0000256" key="5">
    <source>
        <dbReference type="ARBA" id="ARBA00022917"/>
    </source>
</evidence>
<dbReference type="SUPFAM" id="SSF75304">
    <property type="entry name" value="Amidase signature (AS) enzymes"/>
    <property type="match status" value="1"/>
</dbReference>
<keyword evidence="4 7" id="KW-0067">ATP-binding</keyword>
<feature type="active site" description="Charge relay system" evidence="7">
    <location>
        <position position="110"/>
    </location>
</feature>
<comment type="catalytic activity">
    <reaction evidence="6 7">
        <text>L-glutamyl-tRNA(Gln) + L-glutamine + ATP + H2O = L-glutaminyl-tRNA(Gln) + L-glutamate + ADP + phosphate + H(+)</text>
        <dbReference type="Rhea" id="RHEA:17521"/>
        <dbReference type="Rhea" id="RHEA-COMP:9681"/>
        <dbReference type="Rhea" id="RHEA-COMP:9684"/>
        <dbReference type="ChEBI" id="CHEBI:15377"/>
        <dbReference type="ChEBI" id="CHEBI:15378"/>
        <dbReference type="ChEBI" id="CHEBI:29985"/>
        <dbReference type="ChEBI" id="CHEBI:30616"/>
        <dbReference type="ChEBI" id="CHEBI:43474"/>
        <dbReference type="ChEBI" id="CHEBI:58359"/>
        <dbReference type="ChEBI" id="CHEBI:78520"/>
        <dbReference type="ChEBI" id="CHEBI:78521"/>
        <dbReference type="ChEBI" id="CHEBI:456216"/>
        <dbReference type="EC" id="6.3.5.7"/>
    </reaction>
</comment>
<evidence type="ECO:0000256" key="7">
    <source>
        <dbReference type="HAMAP-Rule" id="MF_03150"/>
    </source>
</evidence>
<comment type="similarity">
    <text evidence="1 7">Belongs to the amidase family. GatA subfamily.</text>
</comment>
<feature type="domain" description="Amidase" evidence="9">
    <location>
        <begin position="55"/>
        <end position="540"/>
    </location>
</feature>
<dbReference type="GO" id="GO:0005739">
    <property type="term" value="C:mitochondrion"/>
    <property type="evidence" value="ECO:0007669"/>
    <property type="project" value="UniProtKB-SubCell"/>
</dbReference>
<dbReference type="GO" id="GO:0050567">
    <property type="term" value="F:glutaminyl-tRNA synthase (glutamine-hydrolyzing) activity"/>
    <property type="evidence" value="ECO:0007669"/>
    <property type="project" value="UniProtKB-UniRule"/>
</dbReference>
<dbReference type="HAMAP" id="MF_00120">
    <property type="entry name" value="GatA"/>
    <property type="match status" value="1"/>
</dbReference>
<evidence type="ECO:0000256" key="1">
    <source>
        <dbReference type="ARBA" id="ARBA00008069"/>
    </source>
</evidence>
<sequence length="556" mass="58736">MPKLRLIRRCVHSQYASSPKTCRRTHTAAAQLNCKSSLAESVARLRSGTTSPAKLLSICLDAISARNSNINALIHVASTTDLRANATAAEERWKTHNQRGPLDGIPIAIKHNICTRDLATTCGSKMLEGFLSPNDATVVKLLRDRGAIIVGKTNMDEFGMGSANIHSFHGPTQNPVIPDADHESNGRVAGGSSGGSAAAVAAGMCFAALGSDTGGSVRTPAAYTGVVGFKPSYGRLSRFGLVSYASSLDTVGILARRVPDVKLVYDTLAHYDELDSTSVALKSTPVPPLEDLTGLRIGVPQEYHVEGLSEAVLESWSAAADFLASRGATVVPVSLPHTQQAIPAYYVIAPAEASSNLAKYDGVRYGHRSSAPRDQAAPLYATSRTEGFGAEVLRRIMLGTFVLQANSYTSYYQQAQKLRRLVQRDFDNVFAMTNPLHAAATGNTTSAGQQDPSRSSAGSGNTHKVDLLLTPSATSAAPRVADYMTSSSQTPVNECINDVMTVPASLAGLPALAIPFGHDAEGLPVGIQLLGQYGDDQRVLAVGSIVEKGQPPKRVT</sequence>
<comment type="subunit">
    <text evidence="7">Subunit of the heterotrimeric GatCAB amidotransferase (AdT) complex, composed of A, B and C subunits.</text>
</comment>
<feature type="active site" description="Acyl-ester intermediate" evidence="7">
    <location>
        <position position="216"/>
    </location>
</feature>
<dbReference type="InterPro" id="IPR020556">
    <property type="entry name" value="Amidase_CS"/>
</dbReference>
<reference evidence="10 11" key="1">
    <citation type="journal article" date="2019" name="Sci. Rep.">
        <title>Comparative genomics of chytrid fungi reveal insights into the obligate biotrophic and pathogenic lifestyle of Synchytrium endobioticum.</title>
        <authorList>
            <person name="van de Vossenberg B.T.L.H."/>
            <person name="Warris S."/>
            <person name="Nguyen H.D.T."/>
            <person name="van Gent-Pelzer M.P.E."/>
            <person name="Joly D.L."/>
            <person name="van de Geest H.C."/>
            <person name="Bonants P.J.M."/>
            <person name="Smith D.S."/>
            <person name="Levesque C.A."/>
            <person name="van der Lee T.A.J."/>
        </authorList>
    </citation>
    <scope>NUCLEOTIDE SEQUENCE [LARGE SCALE GENOMIC DNA]</scope>
    <source>
        <strain evidence="10 11">CBS 809.83</strain>
    </source>
</reference>
<dbReference type="GO" id="GO:0030956">
    <property type="term" value="C:glutamyl-tRNA(Gln) amidotransferase complex"/>
    <property type="evidence" value="ECO:0007669"/>
    <property type="project" value="UniProtKB-UniRule"/>
</dbReference>
<keyword evidence="11" id="KW-1185">Reference proteome</keyword>
<name>A0A507E287_9FUNG</name>
<comment type="function">
    <text evidence="7">Allows the formation of correctly charged Gln-tRNA(Gln) through the transamidation of misacylated Glu-tRNA(Gln) in the mitochondria. The reaction takes place in the presence of glutamine and ATP through an activated gamma-phospho-Glu-tRNA(Gln).</text>
</comment>
<feature type="region of interest" description="Disordered" evidence="8">
    <location>
        <begin position="440"/>
        <end position="464"/>
    </location>
</feature>
<dbReference type="EC" id="6.3.5.7" evidence="7"/>
<dbReference type="NCBIfam" id="TIGR00132">
    <property type="entry name" value="gatA"/>
    <property type="match status" value="1"/>
</dbReference>
<dbReference type="Proteomes" id="UP000318582">
    <property type="component" value="Unassembled WGS sequence"/>
</dbReference>
<dbReference type="InterPro" id="IPR000120">
    <property type="entry name" value="Amidase"/>
</dbReference>
<comment type="subcellular location">
    <subcellularLocation>
        <location evidence="7">Mitochondrion</location>
    </subcellularLocation>
</comment>
<protein>
    <recommendedName>
        <fullName evidence="7">Glutamyl-tRNA(Gln) amidotransferase subunit A, mitochondrial</fullName>
        <shortName evidence="7">Glu-AdT subunit A</shortName>
        <ecNumber evidence="7">6.3.5.7</ecNumber>
    </recommendedName>
</protein>
<dbReference type="GO" id="GO:0032543">
    <property type="term" value="P:mitochondrial translation"/>
    <property type="evidence" value="ECO:0007669"/>
    <property type="project" value="UniProtKB-UniRule"/>
</dbReference>
<dbReference type="Gene3D" id="3.90.1300.10">
    <property type="entry name" value="Amidase signature (AS) domain"/>
    <property type="match status" value="1"/>
</dbReference>
<dbReference type="PANTHER" id="PTHR11895">
    <property type="entry name" value="TRANSAMIDASE"/>
    <property type="match status" value="1"/>
</dbReference>
<keyword evidence="3 7" id="KW-0547">Nucleotide-binding</keyword>
<dbReference type="EMBL" id="QEAQ01000052">
    <property type="protein sequence ID" value="TPX57477.1"/>
    <property type="molecule type" value="Genomic_DNA"/>
</dbReference>
<organism evidence="10 11">
    <name type="scientific">Powellomyces hirtus</name>
    <dbReference type="NCBI Taxonomy" id="109895"/>
    <lineage>
        <taxon>Eukaryota</taxon>
        <taxon>Fungi</taxon>
        <taxon>Fungi incertae sedis</taxon>
        <taxon>Chytridiomycota</taxon>
        <taxon>Chytridiomycota incertae sedis</taxon>
        <taxon>Chytridiomycetes</taxon>
        <taxon>Spizellomycetales</taxon>
        <taxon>Powellomycetaceae</taxon>
        <taxon>Powellomyces</taxon>
    </lineage>
</organism>
<dbReference type="GO" id="GO:0005524">
    <property type="term" value="F:ATP binding"/>
    <property type="evidence" value="ECO:0007669"/>
    <property type="project" value="UniProtKB-KW"/>
</dbReference>